<evidence type="ECO:0000313" key="3">
    <source>
        <dbReference type="Proteomes" id="UP001320159"/>
    </source>
</evidence>
<name>A0AAP2W5P4_9EURY</name>
<gene>
    <name evidence="2" type="ORF">CUJ83_04780</name>
</gene>
<reference evidence="2 3" key="1">
    <citation type="submission" date="2017-11" db="EMBL/GenBank/DDBJ databases">
        <title>Isolation and Characterization of Family Methanocellaceae Species from Potential Methane Hydrate Area Offshore Southwestern Taiwan.</title>
        <authorList>
            <person name="Zhang W.-L."/>
            <person name="Chen W.-C."/>
            <person name="Lai M.-C."/>
            <person name="Chen S.-C."/>
        </authorList>
    </citation>
    <scope>NUCLEOTIDE SEQUENCE [LARGE SCALE GENOMIC DNA]</scope>
    <source>
        <strain evidence="2 3">CWC-04</strain>
    </source>
</reference>
<organism evidence="2 3">
    <name type="scientific">Methanooceanicella nereidis</name>
    <dbReference type="NCBI Taxonomy" id="2052831"/>
    <lineage>
        <taxon>Archaea</taxon>
        <taxon>Methanobacteriati</taxon>
        <taxon>Methanobacteriota</taxon>
        <taxon>Stenosarchaea group</taxon>
        <taxon>Methanomicrobia</taxon>
        <taxon>Methanocellales</taxon>
        <taxon>Methanocellaceae</taxon>
        <taxon>Methanooceanicella</taxon>
    </lineage>
</organism>
<feature type="domain" description="Polymerase/histidinol phosphatase N-terminal" evidence="1">
    <location>
        <begin position="3"/>
        <end position="68"/>
    </location>
</feature>
<dbReference type="Gene3D" id="3.20.20.140">
    <property type="entry name" value="Metal-dependent hydrolases"/>
    <property type="match status" value="1"/>
</dbReference>
<sequence length="285" mass="32088">MLIDTHTHTDLSDGLEDTGTVLSKAAAMGMDIISITDHDCIKAYPKAFTIAESYGIHMVPGVELTTKNEKGCNCIHIVGLGIDTGSEVSAVLEKITKSFEDSEWGFLENVNKFMSERHPGWIPATKIKPSVFRNTIESANQQGINISEKEMMDIIFNPDLWVPIEFEITLEDAVSYIKDWGGVPVLAHPFDFSNDVNVVLKRFLDAGGEAIEVCKYRYKARTEMLSTLPVTELVKKEREMNLWTIEQAKKHGLKITMASDHHDDTRVMGMNPEEYGIDIMWLYDL</sequence>
<dbReference type="SUPFAM" id="SSF89550">
    <property type="entry name" value="PHP domain-like"/>
    <property type="match status" value="1"/>
</dbReference>
<keyword evidence="3" id="KW-1185">Reference proteome</keyword>
<dbReference type="InterPro" id="IPR004013">
    <property type="entry name" value="PHP_dom"/>
</dbReference>
<dbReference type="Pfam" id="PF02811">
    <property type="entry name" value="PHP"/>
    <property type="match status" value="1"/>
</dbReference>
<protein>
    <submittedName>
        <fullName evidence="2">Metal-dependent phosphoesterase</fullName>
    </submittedName>
</protein>
<proteinExistence type="predicted"/>
<dbReference type="EMBL" id="PGCK01000003">
    <property type="protein sequence ID" value="MCD1294312.1"/>
    <property type="molecule type" value="Genomic_DNA"/>
</dbReference>
<dbReference type="InterPro" id="IPR003141">
    <property type="entry name" value="Pol/His_phosphatase_N"/>
</dbReference>
<comment type="caution">
    <text evidence="2">The sequence shown here is derived from an EMBL/GenBank/DDBJ whole genome shotgun (WGS) entry which is preliminary data.</text>
</comment>
<dbReference type="InterPro" id="IPR052018">
    <property type="entry name" value="PHP_domain"/>
</dbReference>
<dbReference type="GO" id="GO:0035312">
    <property type="term" value="F:5'-3' DNA exonuclease activity"/>
    <property type="evidence" value="ECO:0007669"/>
    <property type="project" value="TreeGrafter"/>
</dbReference>
<dbReference type="Proteomes" id="UP001320159">
    <property type="component" value="Unassembled WGS sequence"/>
</dbReference>
<dbReference type="PANTHER" id="PTHR42924:SF3">
    <property type="entry name" value="POLYMERASE_HISTIDINOL PHOSPHATASE N-TERMINAL DOMAIN-CONTAINING PROTEIN"/>
    <property type="match status" value="1"/>
</dbReference>
<dbReference type="InterPro" id="IPR016195">
    <property type="entry name" value="Pol/histidinol_Pase-like"/>
</dbReference>
<dbReference type="AlphaFoldDB" id="A0AAP2W5P4"/>
<evidence type="ECO:0000313" key="2">
    <source>
        <dbReference type="EMBL" id="MCD1294312.1"/>
    </source>
</evidence>
<dbReference type="GO" id="GO:0004534">
    <property type="term" value="F:5'-3' RNA exonuclease activity"/>
    <property type="evidence" value="ECO:0007669"/>
    <property type="project" value="TreeGrafter"/>
</dbReference>
<evidence type="ECO:0000259" key="1">
    <source>
        <dbReference type="SMART" id="SM00481"/>
    </source>
</evidence>
<dbReference type="RefSeq" id="WP_230741141.1">
    <property type="nucleotide sequence ID" value="NZ_PGCK01000003.1"/>
</dbReference>
<dbReference type="PANTHER" id="PTHR42924">
    <property type="entry name" value="EXONUCLEASE"/>
    <property type="match status" value="1"/>
</dbReference>
<accession>A0AAP2W5P4</accession>
<dbReference type="SMART" id="SM00481">
    <property type="entry name" value="POLIIIAc"/>
    <property type="match status" value="1"/>
</dbReference>